<dbReference type="GeneID" id="73346191"/>
<gene>
    <name evidence="1" type="ORF">CLUP02_12217</name>
</gene>
<dbReference type="AlphaFoldDB" id="A0A9Q8T0H6"/>
<reference evidence="1" key="1">
    <citation type="journal article" date="2021" name="Mol. Plant Microbe Interact.">
        <title>Complete Genome Sequence of the Plant-Pathogenic Fungus Colletotrichum lupini.</title>
        <authorList>
            <person name="Baroncelli R."/>
            <person name="Pensec F."/>
            <person name="Da Lio D."/>
            <person name="Boufleur T."/>
            <person name="Vicente I."/>
            <person name="Sarrocco S."/>
            <person name="Picot A."/>
            <person name="Baraldi E."/>
            <person name="Sukno S."/>
            <person name="Thon M."/>
            <person name="Le Floch G."/>
        </authorList>
    </citation>
    <scope>NUCLEOTIDE SEQUENCE</scope>
    <source>
        <strain evidence="1">IMI 504893</strain>
    </source>
</reference>
<keyword evidence="2" id="KW-1185">Reference proteome</keyword>
<dbReference type="Proteomes" id="UP000830671">
    <property type="component" value="Chromosome 6"/>
</dbReference>
<name>A0A9Q8T0H6_9PEZI</name>
<protein>
    <submittedName>
        <fullName evidence="1">Uncharacterized protein</fullName>
    </submittedName>
</protein>
<dbReference type="KEGG" id="clup:CLUP02_12217"/>
<dbReference type="EMBL" id="CP019478">
    <property type="protein sequence ID" value="UQC86715.1"/>
    <property type="molecule type" value="Genomic_DNA"/>
</dbReference>
<evidence type="ECO:0000313" key="1">
    <source>
        <dbReference type="EMBL" id="UQC86715.1"/>
    </source>
</evidence>
<sequence>MPRKQIGVSIAWHGMGLAFDRGLETMPDTFLLILPFIHEKLVQAAWPSLPVPLLANNHKYSLIVTDSTTNLALISLSMGERTGSRIL</sequence>
<accession>A0A9Q8T0H6</accession>
<evidence type="ECO:0000313" key="2">
    <source>
        <dbReference type="Proteomes" id="UP000830671"/>
    </source>
</evidence>
<organism evidence="1 2">
    <name type="scientific">Colletotrichum lupini</name>
    <dbReference type="NCBI Taxonomy" id="145971"/>
    <lineage>
        <taxon>Eukaryota</taxon>
        <taxon>Fungi</taxon>
        <taxon>Dikarya</taxon>
        <taxon>Ascomycota</taxon>
        <taxon>Pezizomycotina</taxon>
        <taxon>Sordariomycetes</taxon>
        <taxon>Hypocreomycetidae</taxon>
        <taxon>Glomerellales</taxon>
        <taxon>Glomerellaceae</taxon>
        <taxon>Colletotrichum</taxon>
        <taxon>Colletotrichum acutatum species complex</taxon>
    </lineage>
</organism>
<dbReference type="RefSeq" id="XP_049148326.1">
    <property type="nucleotide sequence ID" value="XM_049291181.1"/>
</dbReference>
<proteinExistence type="predicted"/>